<comment type="caution">
    <text evidence="1">The sequence shown here is derived from an EMBL/GenBank/DDBJ whole genome shotgun (WGS) entry which is preliminary data.</text>
</comment>
<proteinExistence type="predicted"/>
<protein>
    <submittedName>
        <fullName evidence="1">Uncharacterized protein</fullName>
    </submittedName>
</protein>
<organism evidence="1 2">
    <name type="scientific">Senna tora</name>
    <dbReference type="NCBI Taxonomy" id="362788"/>
    <lineage>
        <taxon>Eukaryota</taxon>
        <taxon>Viridiplantae</taxon>
        <taxon>Streptophyta</taxon>
        <taxon>Embryophyta</taxon>
        <taxon>Tracheophyta</taxon>
        <taxon>Spermatophyta</taxon>
        <taxon>Magnoliopsida</taxon>
        <taxon>eudicotyledons</taxon>
        <taxon>Gunneridae</taxon>
        <taxon>Pentapetalae</taxon>
        <taxon>rosids</taxon>
        <taxon>fabids</taxon>
        <taxon>Fabales</taxon>
        <taxon>Fabaceae</taxon>
        <taxon>Caesalpinioideae</taxon>
        <taxon>Cassia clade</taxon>
        <taxon>Senna</taxon>
    </lineage>
</organism>
<evidence type="ECO:0000313" key="1">
    <source>
        <dbReference type="EMBL" id="KAF7818147.1"/>
    </source>
</evidence>
<dbReference type="EMBL" id="JAAIUW010000008">
    <property type="protein sequence ID" value="KAF7818147.1"/>
    <property type="molecule type" value="Genomic_DNA"/>
</dbReference>
<sequence>MRRVCWVFNASGFPRFNGSIRYSLLVSSVVSAGKGIGVLWVRVRGEWNSTTTCCGCSIINSPTVTAFSKSSTHPSQYTIFPLPFDLPNDIRFPITQASGTGSGFIKKQASALLGEIGNENVAGNAEIRRVLRSSSTGVMTWPGSSIMISADFTGTLIFRMFPEVSKSIAVLPLLIELPIKNNRLPIMYIALFWRRVPRVKIPNTTHLRHFEEGVRFGGLGAALPLIKAFVSRCDCGHVFARRLLQAPTSTARDERRRWSLEETMSEYMAAIASGNERFDAEMRNQKKSIWKRHRMA</sequence>
<keyword evidence="2" id="KW-1185">Reference proteome</keyword>
<accession>A0A834TC26</accession>
<dbReference type="Proteomes" id="UP000634136">
    <property type="component" value="Unassembled WGS sequence"/>
</dbReference>
<reference evidence="1" key="1">
    <citation type="submission" date="2020-09" db="EMBL/GenBank/DDBJ databases">
        <title>Genome-Enabled Discovery of Anthraquinone Biosynthesis in Senna tora.</title>
        <authorList>
            <person name="Kang S.-H."/>
            <person name="Pandey R.P."/>
            <person name="Lee C.-M."/>
            <person name="Sim J.-S."/>
            <person name="Jeong J.-T."/>
            <person name="Choi B.-S."/>
            <person name="Jung M."/>
            <person name="Ginzburg D."/>
            <person name="Zhao K."/>
            <person name="Won S.Y."/>
            <person name="Oh T.-J."/>
            <person name="Yu Y."/>
            <person name="Kim N.-H."/>
            <person name="Lee O.R."/>
            <person name="Lee T.-H."/>
            <person name="Bashyal P."/>
            <person name="Kim T.-S."/>
            <person name="Lee W.-H."/>
            <person name="Kawkins C."/>
            <person name="Kim C.-K."/>
            <person name="Kim J.S."/>
            <person name="Ahn B.O."/>
            <person name="Rhee S.Y."/>
            <person name="Sohng J.K."/>
        </authorList>
    </citation>
    <scope>NUCLEOTIDE SEQUENCE</scope>
    <source>
        <tissue evidence="1">Leaf</tissue>
    </source>
</reference>
<evidence type="ECO:0000313" key="2">
    <source>
        <dbReference type="Proteomes" id="UP000634136"/>
    </source>
</evidence>
<dbReference type="AlphaFoldDB" id="A0A834TC26"/>
<gene>
    <name evidence="1" type="ORF">G2W53_023602</name>
</gene>
<name>A0A834TC26_9FABA</name>